<feature type="transmembrane region" description="Helical" evidence="2">
    <location>
        <begin position="12"/>
        <end position="32"/>
    </location>
</feature>
<sequence length="116" mass="13013">MNLLKQIKGLVAGLIFLVVGSLLMEQLVYLLFSPGYWWTLVESPVFWSLFSVGCFYQLWLLDQKFPEQYSDEGSKIQDDEQPMNETNPATGLPMAGALDIAGNPYGGDDSVRFDLI</sequence>
<name>A0ABV2SNP7_9GAMM</name>
<keyword evidence="2" id="KW-0812">Transmembrane</keyword>
<dbReference type="RefSeq" id="WP_354009366.1">
    <property type="nucleotide sequence ID" value="NZ_JBEWTA010000001.1"/>
</dbReference>
<evidence type="ECO:0000313" key="4">
    <source>
        <dbReference type="Proteomes" id="UP001549366"/>
    </source>
</evidence>
<keyword evidence="4" id="KW-1185">Reference proteome</keyword>
<dbReference type="EMBL" id="JBEWTB010000002">
    <property type="protein sequence ID" value="MET4759375.1"/>
    <property type="molecule type" value="Genomic_DNA"/>
</dbReference>
<feature type="region of interest" description="Disordered" evidence="1">
    <location>
        <begin position="71"/>
        <end position="91"/>
    </location>
</feature>
<accession>A0ABV2SNP7</accession>
<evidence type="ECO:0000256" key="2">
    <source>
        <dbReference type="SAM" id="Phobius"/>
    </source>
</evidence>
<evidence type="ECO:0000313" key="3">
    <source>
        <dbReference type="EMBL" id="MET4759375.1"/>
    </source>
</evidence>
<feature type="transmembrane region" description="Helical" evidence="2">
    <location>
        <begin position="44"/>
        <end position="61"/>
    </location>
</feature>
<dbReference type="Proteomes" id="UP001549366">
    <property type="component" value="Unassembled WGS sequence"/>
</dbReference>
<evidence type="ECO:0000256" key="1">
    <source>
        <dbReference type="SAM" id="MobiDB-lite"/>
    </source>
</evidence>
<keyword evidence="2" id="KW-1133">Transmembrane helix</keyword>
<organism evidence="3 4">
    <name type="scientific">Endozoicomonas lisbonensis</name>
    <dbReference type="NCBI Taxonomy" id="3120522"/>
    <lineage>
        <taxon>Bacteria</taxon>
        <taxon>Pseudomonadati</taxon>
        <taxon>Pseudomonadota</taxon>
        <taxon>Gammaproteobacteria</taxon>
        <taxon>Oceanospirillales</taxon>
        <taxon>Endozoicomonadaceae</taxon>
        <taxon>Endozoicomonas</taxon>
    </lineage>
</organism>
<proteinExistence type="predicted"/>
<gene>
    <name evidence="3" type="ORF">V5J35_004567</name>
</gene>
<protein>
    <submittedName>
        <fullName evidence="3">Uncharacterized protein</fullName>
    </submittedName>
</protein>
<reference evidence="3 4" key="1">
    <citation type="submission" date="2024-06" db="EMBL/GenBank/DDBJ databases">
        <title>Genomic Encyclopedia of Type Strains, Phase V (KMG-V): Genome sequencing to study the core and pangenomes of soil and plant-associated prokaryotes.</title>
        <authorList>
            <person name="Whitman W."/>
        </authorList>
    </citation>
    <scope>NUCLEOTIDE SEQUENCE [LARGE SCALE GENOMIC DNA]</scope>
    <source>
        <strain evidence="3 4">NE40</strain>
    </source>
</reference>
<keyword evidence="2" id="KW-0472">Membrane</keyword>
<comment type="caution">
    <text evidence="3">The sequence shown here is derived from an EMBL/GenBank/DDBJ whole genome shotgun (WGS) entry which is preliminary data.</text>
</comment>